<protein>
    <recommendedName>
        <fullName evidence="2">Defective in cullin neddylation protein</fullName>
    </recommendedName>
</protein>
<feature type="domain" description="DCUN1" evidence="3">
    <location>
        <begin position="61"/>
        <end position="254"/>
    </location>
</feature>
<accession>A0AA36G6H8</accession>
<dbReference type="PROSITE" id="PS51229">
    <property type="entry name" value="DCUN1"/>
    <property type="match status" value="1"/>
</dbReference>
<proteinExistence type="predicted"/>
<dbReference type="Proteomes" id="UP001177023">
    <property type="component" value="Unassembled WGS sequence"/>
</dbReference>
<dbReference type="GO" id="GO:0005886">
    <property type="term" value="C:plasma membrane"/>
    <property type="evidence" value="ECO:0007669"/>
    <property type="project" value="UniProtKB-ARBA"/>
</dbReference>
<dbReference type="InterPro" id="IPR014764">
    <property type="entry name" value="DCN-prot"/>
</dbReference>
<dbReference type="PANTHER" id="PTHR12281:SF32">
    <property type="entry name" value="DCN1-LIKE PROTEIN"/>
    <property type="match status" value="1"/>
</dbReference>
<evidence type="ECO:0000259" key="3">
    <source>
        <dbReference type="PROSITE" id="PS51229"/>
    </source>
</evidence>
<keyword evidence="1" id="KW-0833">Ubl conjugation pathway</keyword>
<dbReference type="Pfam" id="PF03556">
    <property type="entry name" value="Cullin_binding"/>
    <property type="match status" value="1"/>
</dbReference>
<name>A0AA36G6H8_9BILA</name>
<evidence type="ECO:0000256" key="2">
    <source>
        <dbReference type="RuleBase" id="RU410713"/>
    </source>
</evidence>
<evidence type="ECO:0000313" key="4">
    <source>
        <dbReference type="EMBL" id="CAJ0579903.1"/>
    </source>
</evidence>
<dbReference type="Gene3D" id="1.10.238.10">
    <property type="entry name" value="EF-hand"/>
    <property type="match status" value="1"/>
</dbReference>
<comment type="function">
    <text evidence="2">Neddylation of cullins play an essential role in the regulation of SCF-type complexes activity.</text>
</comment>
<dbReference type="Gene3D" id="1.10.238.200">
    <property type="entry name" value="Cullin, PONY binding domain"/>
    <property type="match status" value="1"/>
</dbReference>
<gene>
    <name evidence="4" type="ORF">MSPICULIGERA_LOCUS18106</name>
</gene>
<dbReference type="GO" id="GO:0045116">
    <property type="term" value="P:protein neddylation"/>
    <property type="evidence" value="ECO:0007669"/>
    <property type="project" value="TreeGrafter"/>
</dbReference>
<evidence type="ECO:0000256" key="1">
    <source>
        <dbReference type="ARBA" id="ARBA00022786"/>
    </source>
</evidence>
<dbReference type="FunFam" id="1.10.238.200:FF:000003">
    <property type="entry name" value="DCN1-like protein 3"/>
    <property type="match status" value="1"/>
</dbReference>
<dbReference type="SUPFAM" id="SSF46934">
    <property type="entry name" value="UBA-like"/>
    <property type="match status" value="1"/>
</dbReference>
<comment type="caution">
    <text evidence="4">The sequence shown here is derived from an EMBL/GenBank/DDBJ whole genome shotgun (WGS) entry which is preliminary data.</text>
</comment>
<evidence type="ECO:0000313" key="5">
    <source>
        <dbReference type="Proteomes" id="UP001177023"/>
    </source>
</evidence>
<dbReference type="InterPro" id="IPR042460">
    <property type="entry name" value="DCN1-like_PONY"/>
</dbReference>
<dbReference type="InterPro" id="IPR009060">
    <property type="entry name" value="UBA-like_sf"/>
</dbReference>
<dbReference type="AlphaFoldDB" id="A0AA36G6H8"/>
<dbReference type="GO" id="GO:0031624">
    <property type="term" value="F:ubiquitin conjugating enzyme binding"/>
    <property type="evidence" value="ECO:0007669"/>
    <property type="project" value="TreeGrafter"/>
</dbReference>
<dbReference type="GO" id="GO:0097602">
    <property type="term" value="F:cullin family protein binding"/>
    <property type="evidence" value="ECO:0007669"/>
    <property type="project" value="TreeGrafter"/>
</dbReference>
<dbReference type="PANTHER" id="PTHR12281">
    <property type="entry name" value="RP42 RELATED"/>
    <property type="match status" value="1"/>
</dbReference>
<reference evidence="4" key="1">
    <citation type="submission" date="2023-06" db="EMBL/GenBank/DDBJ databases">
        <authorList>
            <person name="Delattre M."/>
        </authorList>
    </citation>
    <scope>NUCLEOTIDE SEQUENCE</scope>
    <source>
        <strain evidence="4">AF72</strain>
    </source>
</reference>
<dbReference type="GO" id="GO:0000151">
    <property type="term" value="C:ubiquitin ligase complex"/>
    <property type="evidence" value="ECO:0007669"/>
    <property type="project" value="TreeGrafter"/>
</dbReference>
<dbReference type="InterPro" id="IPR005176">
    <property type="entry name" value="PONY_dom"/>
</dbReference>
<dbReference type="GO" id="GO:0032182">
    <property type="term" value="F:ubiquitin-like protein binding"/>
    <property type="evidence" value="ECO:0007669"/>
    <property type="project" value="TreeGrafter"/>
</dbReference>
<dbReference type="Pfam" id="PF14555">
    <property type="entry name" value="UBA_4"/>
    <property type="match status" value="1"/>
</dbReference>
<feature type="non-terminal residue" evidence="4">
    <location>
        <position position="261"/>
    </location>
</feature>
<organism evidence="4 5">
    <name type="scientific">Mesorhabditis spiculigera</name>
    <dbReference type="NCBI Taxonomy" id="96644"/>
    <lineage>
        <taxon>Eukaryota</taxon>
        <taxon>Metazoa</taxon>
        <taxon>Ecdysozoa</taxon>
        <taxon>Nematoda</taxon>
        <taxon>Chromadorea</taxon>
        <taxon>Rhabditida</taxon>
        <taxon>Rhabditina</taxon>
        <taxon>Rhabditomorpha</taxon>
        <taxon>Rhabditoidea</taxon>
        <taxon>Rhabditidae</taxon>
        <taxon>Mesorhabditinae</taxon>
        <taxon>Mesorhabditis</taxon>
    </lineage>
</organism>
<dbReference type="Gene3D" id="1.10.8.10">
    <property type="entry name" value="DNA helicase RuvA subunit, C-terminal domain"/>
    <property type="match status" value="1"/>
</dbReference>
<dbReference type="EMBL" id="CATQJA010002657">
    <property type="protein sequence ID" value="CAJ0579903.1"/>
    <property type="molecule type" value="Genomic_DNA"/>
</dbReference>
<dbReference type="GO" id="GO:2000436">
    <property type="term" value="P:positive regulation of protein neddylation"/>
    <property type="evidence" value="ECO:0007669"/>
    <property type="project" value="UniProtKB-ARBA"/>
</dbReference>
<keyword evidence="5" id="KW-1185">Reference proteome</keyword>
<sequence length="261" mass="30695">MDRLTRKQQDCLQNFIGFTNADKETAMACLMNNQWHVERAADYYYQNVGTLTRQLRQTGRPGGSPGKELFQKYANKPQDGLGPERIGPHGVTDLLHDLRLEATNRRVLILAWVMKAKTQCEFSQDEWLTGFSEMNITTINELAAYLGKLDKEMETDRSKYRQLYQFAFVYGKPERQRSMETDTALAYWHILFHDRYVLFDQFERYLKERDTKVITRDVWNLVFEFLEKINPDLSNYDDDGAWPTLLDNFVDYLRNERAAAA</sequence>